<name>A0A812RJQ2_9DINO</name>
<accession>A0A812RJQ2</accession>
<organism evidence="2 3">
    <name type="scientific">Symbiodinium natans</name>
    <dbReference type="NCBI Taxonomy" id="878477"/>
    <lineage>
        <taxon>Eukaryota</taxon>
        <taxon>Sar</taxon>
        <taxon>Alveolata</taxon>
        <taxon>Dinophyceae</taxon>
        <taxon>Suessiales</taxon>
        <taxon>Symbiodiniaceae</taxon>
        <taxon>Symbiodinium</taxon>
    </lineage>
</organism>
<evidence type="ECO:0000313" key="2">
    <source>
        <dbReference type="EMBL" id="CAE7443224.1"/>
    </source>
</evidence>
<keyword evidence="3" id="KW-1185">Reference proteome</keyword>
<evidence type="ECO:0000259" key="1">
    <source>
        <dbReference type="PROSITE" id="PS51286"/>
    </source>
</evidence>
<dbReference type="EMBL" id="CAJNDS010002346">
    <property type="protein sequence ID" value="CAE7443224.1"/>
    <property type="molecule type" value="Genomic_DNA"/>
</dbReference>
<sequence>MVDRRLQQEINQAAAKGLSEFTAFLQAHVDVFFGGWSTYNITAAVHKMCQMSRYQKGAQVPRACDTLCRVAVTYAAQLDIRQLSNLLLDFRLLSQFEALERLTPQLLKRLRHDLRQFSGWDLSNALSGCSCPELLADRTAALAFEVAVHELAQCRSSYWATWKSKDIANVCYALGFWRQAEPSIVGTADVTNLLGCIWTRTEDLESEISLEGFVNVLWCISEFHIEGPWLSKLVSSSLRIFKRCRSDLTPHILSRFAGALAELCRRHDQLNPQDRSNAKRHVSSNPTSRDELEFFHMVAGEAMHMTWPHTRRARLVWAFACMRLRHVSLFEHVLGESRWETCVEDDIADICWALATVQADSECTSKRFTDLIQELQSRELPHWLWIMVLWCFAVVGITLPLPLQNHVHACLRIQCQNKADKVCNAVDMRMFSQAVTVLRLPEKFNAILHGATCEVNAATPSKFQQQVEQTLSDMGYNVEPETQGFDLLLRAEGIAIEVNGPSHYAVDLHDSTVHVELGRSLLRENVARCSGLRLVKVPFWDWGHAMKYGAGGRKQYLEGKVAQAREQVPARPNGCQEAAHTRQQEEQDFCAKNCPCDREGLPITLPSRHFVRNDVEGYMPKACAAGIKNPEMEEKLMVPPWLASTMRRHREKPAQKGHLPTYPCQK</sequence>
<gene>
    <name evidence="2" type="ORF">SNAT2548_LOCUS24107</name>
</gene>
<protein>
    <recommendedName>
        <fullName evidence="1">RAP domain-containing protein</fullName>
    </recommendedName>
</protein>
<comment type="caution">
    <text evidence="2">The sequence shown here is derived from an EMBL/GenBank/DDBJ whole genome shotgun (WGS) entry which is preliminary data.</text>
</comment>
<proteinExistence type="predicted"/>
<reference evidence="2" key="1">
    <citation type="submission" date="2021-02" db="EMBL/GenBank/DDBJ databases">
        <authorList>
            <person name="Dougan E. K."/>
            <person name="Rhodes N."/>
            <person name="Thang M."/>
            <person name="Chan C."/>
        </authorList>
    </citation>
    <scope>NUCLEOTIDE SEQUENCE</scope>
</reference>
<evidence type="ECO:0000313" key="3">
    <source>
        <dbReference type="Proteomes" id="UP000604046"/>
    </source>
</evidence>
<dbReference type="InterPro" id="IPR013584">
    <property type="entry name" value="RAP"/>
</dbReference>
<dbReference type="AlphaFoldDB" id="A0A812RJQ2"/>
<dbReference type="Proteomes" id="UP000604046">
    <property type="component" value="Unassembled WGS sequence"/>
</dbReference>
<dbReference type="PROSITE" id="PS51286">
    <property type="entry name" value="RAP"/>
    <property type="match status" value="1"/>
</dbReference>
<feature type="domain" description="RAP" evidence="1">
    <location>
        <begin position="494"/>
        <end position="559"/>
    </location>
</feature>